<sequence length="235" mass="25154">MLGVALLLGVGNSGAVQAQIQIDPSRVRIPEPQQSEPQTQTPSDTPTAADARFTCEVVEGQQTVMYHPENQKGESYEWAKPRAMGGGWSEDRRCAEIARRLESYRPDGLQELRTGIENNYDVICVTSEKNPDCRIVLTVPPGEDPVAMRDRVFQNLTVADSGEQTDAVNALIDSGNNPLGKVGEVLGGGNGARPRSGNGIDLRPFLAPSDGGTGAFLGSSVPSSSSQTLDPDKYR</sequence>
<evidence type="ECO:0000256" key="1">
    <source>
        <dbReference type="SAM" id="MobiDB-lite"/>
    </source>
</evidence>
<gene>
    <name evidence="2" type="ORF">ENR15_17575</name>
</gene>
<accession>A0A7C3VNS3</accession>
<organism evidence="2">
    <name type="scientific">Planktothricoides sp. SpSt-374</name>
    <dbReference type="NCBI Taxonomy" id="2282167"/>
    <lineage>
        <taxon>Bacteria</taxon>
        <taxon>Bacillati</taxon>
        <taxon>Cyanobacteriota</taxon>
        <taxon>Cyanophyceae</taxon>
        <taxon>Oscillatoriophycideae</taxon>
        <taxon>Oscillatoriales</taxon>
        <taxon>Oscillatoriaceae</taxon>
        <taxon>Planktothricoides</taxon>
    </lineage>
</organism>
<dbReference type="EMBL" id="DSPX01000179">
    <property type="protein sequence ID" value="HGG02398.1"/>
    <property type="molecule type" value="Genomic_DNA"/>
</dbReference>
<dbReference type="InterPro" id="IPR025478">
    <property type="entry name" value="COP23"/>
</dbReference>
<feature type="compositionally biased region" description="Polar residues" evidence="1">
    <location>
        <begin position="220"/>
        <end position="229"/>
    </location>
</feature>
<name>A0A7C3VNS3_9CYAN</name>
<comment type="caution">
    <text evidence="2">The sequence shown here is derived from an EMBL/GenBank/DDBJ whole genome shotgun (WGS) entry which is preliminary data.</text>
</comment>
<proteinExistence type="predicted"/>
<reference evidence="2" key="1">
    <citation type="journal article" date="2020" name="mSystems">
        <title>Genome- and Community-Level Interaction Insights into Carbon Utilization and Element Cycling Functions of Hydrothermarchaeota in Hydrothermal Sediment.</title>
        <authorList>
            <person name="Zhou Z."/>
            <person name="Liu Y."/>
            <person name="Xu W."/>
            <person name="Pan J."/>
            <person name="Luo Z.H."/>
            <person name="Li M."/>
        </authorList>
    </citation>
    <scope>NUCLEOTIDE SEQUENCE [LARGE SCALE GENOMIC DNA]</scope>
    <source>
        <strain evidence="2">SpSt-374</strain>
    </source>
</reference>
<feature type="region of interest" description="Disordered" evidence="1">
    <location>
        <begin position="211"/>
        <end position="235"/>
    </location>
</feature>
<dbReference type="AlphaFoldDB" id="A0A7C3VNS3"/>
<evidence type="ECO:0008006" key="3">
    <source>
        <dbReference type="Google" id="ProtNLM"/>
    </source>
</evidence>
<evidence type="ECO:0000313" key="2">
    <source>
        <dbReference type="EMBL" id="HGG02398.1"/>
    </source>
</evidence>
<protein>
    <recommendedName>
        <fullName evidence="3">Circadian oscillating COP23 family protein</fullName>
    </recommendedName>
</protein>
<dbReference type="Pfam" id="PF14218">
    <property type="entry name" value="COP23"/>
    <property type="match status" value="1"/>
</dbReference>